<organism evidence="1 2">
    <name type="scientific">Rubripirellula obstinata</name>
    <dbReference type="NCBI Taxonomy" id="406547"/>
    <lineage>
        <taxon>Bacteria</taxon>
        <taxon>Pseudomonadati</taxon>
        <taxon>Planctomycetota</taxon>
        <taxon>Planctomycetia</taxon>
        <taxon>Pirellulales</taxon>
        <taxon>Pirellulaceae</taxon>
        <taxon>Rubripirellula</taxon>
    </lineage>
</organism>
<dbReference type="OrthoDB" id="288664at2"/>
<reference evidence="1 2" key="1">
    <citation type="submission" date="2019-08" db="EMBL/GenBank/DDBJ databases">
        <title>Deep-cultivation of Planctomycetes and their phenomic and genomic characterization uncovers novel biology.</title>
        <authorList>
            <person name="Wiegand S."/>
            <person name="Jogler M."/>
            <person name="Boedeker C."/>
            <person name="Pinto D."/>
            <person name="Vollmers J."/>
            <person name="Rivas-Marin E."/>
            <person name="Kohn T."/>
            <person name="Peeters S.H."/>
            <person name="Heuer A."/>
            <person name="Rast P."/>
            <person name="Oberbeckmann S."/>
            <person name="Bunk B."/>
            <person name="Jeske O."/>
            <person name="Meyerdierks A."/>
            <person name="Storesund J.E."/>
            <person name="Kallscheuer N."/>
            <person name="Luecker S."/>
            <person name="Lage O.M."/>
            <person name="Pohl T."/>
            <person name="Merkel B.J."/>
            <person name="Hornburger P."/>
            <person name="Mueller R.-W."/>
            <person name="Bruemmer F."/>
            <person name="Labrenz M."/>
            <person name="Spormann A.M."/>
            <person name="Op Den Camp H."/>
            <person name="Overmann J."/>
            <person name="Amann R."/>
            <person name="Jetten M.S.M."/>
            <person name="Mascher T."/>
            <person name="Medema M.H."/>
            <person name="Devos D.P."/>
            <person name="Kaster A.-K."/>
            <person name="Ovreas L."/>
            <person name="Rohde M."/>
            <person name="Galperin M.Y."/>
            <person name="Jogler C."/>
        </authorList>
    </citation>
    <scope>NUCLEOTIDE SEQUENCE [LARGE SCALE GENOMIC DNA]</scope>
    <source>
        <strain evidence="1 2">LF1</strain>
    </source>
</reference>
<name>A0A5B1CAU9_9BACT</name>
<sequence length="108" mass="11811">MPCFGNIDLGCDDSVKDNSADFAIADWFNRDADSAGMFVFGRANCFDRRVADEAGQFNRTGFGIRDRRIKSGDAANRDNRARRVVNANGRCVSQVRSRTATAGQTVAV</sequence>
<dbReference type="RefSeq" id="WP_068259183.1">
    <property type="nucleotide sequence ID" value="NZ_LWSK01000009.1"/>
</dbReference>
<evidence type="ECO:0000313" key="2">
    <source>
        <dbReference type="Proteomes" id="UP000322699"/>
    </source>
</evidence>
<evidence type="ECO:0000313" key="1">
    <source>
        <dbReference type="EMBL" id="KAA1258268.1"/>
    </source>
</evidence>
<comment type="caution">
    <text evidence="1">The sequence shown here is derived from an EMBL/GenBank/DDBJ whole genome shotgun (WGS) entry which is preliminary data.</text>
</comment>
<dbReference type="Proteomes" id="UP000322699">
    <property type="component" value="Unassembled WGS sequence"/>
</dbReference>
<dbReference type="EMBL" id="VRLW01000001">
    <property type="protein sequence ID" value="KAA1258268.1"/>
    <property type="molecule type" value="Genomic_DNA"/>
</dbReference>
<protein>
    <submittedName>
        <fullName evidence="1">Uncharacterized protein</fullName>
    </submittedName>
</protein>
<gene>
    <name evidence="1" type="ORF">LF1_07840</name>
</gene>
<keyword evidence="2" id="KW-1185">Reference proteome</keyword>
<proteinExistence type="predicted"/>
<accession>A0A5B1CAU9</accession>
<dbReference type="AlphaFoldDB" id="A0A5B1CAU9"/>